<dbReference type="EMBL" id="JABCRE010000003">
    <property type="protein sequence ID" value="NMW32423.1"/>
    <property type="molecule type" value="Genomic_DNA"/>
</dbReference>
<accession>A0A848QP24</accession>
<proteinExistence type="predicted"/>
<reference evidence="1 2" key="1">
    <citation type="submission" date="2020-04" db="EMBL/GenBank/DDBJ databases">
        <authorList>
            <person name="Liu A."/>
        </authorList>
    </citation>
    <scope>NUCLEOTIDE SEQUENCE [LARGE SCALE GENOMIC DNA]</scope>
    <source>
        <strain evidence="1 2">RZ02</strain>
    </source>
</reference>
<comment type="caution">
    <text evidence="1">The sequence shown here is derived from an EMBL/GenBank/DDBJ whole genome shotgun (WGS) entry which is preliminary data.</text>
</comment>
<dbReference type="AlphaFoldDB" id="A0A848QP24"/>
<name>A0A848QP24_9SPHN</name>
<evidence type="ECO:0000313" key="2">
    <source>
        <dbReference type="Proteomes" id="UP000561181"/>
    </source>
</evidence>
<gene>
    <name evidence="1" type="ORF">HKD42_10155</name>
</gene>
<evidence type="ECO:0000313" key="1">
    <source>
        <dbReference type="EMBL" id="NMW32423.1"/>
    </source>
</evidence>
<organism evidence="1 2">
    <name type="scientific">Pontixanthobacter rizhaonensis</name>
    <dbReference type="NCBI Taxonomy" id="2730337"/>
    <lineage>
        <taxon>Bacteria</taxon>
        <taxon>Pseudomonadati</taxon>
        <taxon>Pseudomonadota</taxon>
        <taxon>Alphaproteobacteria</taxon>
        <taxon>Sphingomonadales</taxon>
        <taxon>Erythrobacteraceae</taxon>
        <taxon>Pontixanthobacter</taxon>
    </lineage>
</organism>
<dbReference type="Proteomes" id="UP000561181">
    <property type="component" value="Unassembled WGS sequence"/>
</dbReference>
<dbReference type="RefSeq" id="WP_170013011.1">
    <property type="nucleotide sequence ID" value="NZ_JABCRE010000003.1"/>
</dbReference>
<protein>
    <submittedName>
        <fullName evidence="1">Uncharacterized protein</fullName>
    </submittedName>
</protein>
<keyword evidence="2" id="KW-1185">Reference proteome</keyword>
<sequence>MSAELDRLSQFIAVWREPLESQATVLFEARMLGSALSNHTELADTLVESLGLSPIGMNWEMLDDTADKAAPRSARAAFCDALCNNMVFSSTEWLGESRASQCYADFSSSFNPSYRTILTNRLDIGWNPISAATFEWAFVGFDDRKIALLLLTAED</sequence>